<dbReference type="OrthoDB" id="9772484at2"/>
<feature type="binding site" evidence="8">
    <location>
        <position position="223"/>
    </location>
    <ligand>
        <name>FAD</name>
        <dbReference type="ChEBI" id="CHEBI:57692"/>
    </ligand>
</feature>
<dbReference type="PROSITE" id="PS00691">
    <property type="entry name" value="DNA_PHOTOLYASES_1_2"/>
    <property type="match status" value="1"/>
</dbReference>
<evidence type="ECO:0000256" key="10">
    <source>
        <dbReference type="RuleBase" id="RU004182"/>
    </source>
</evidence>
<keyword evidence="12" id="KW-0456">Lyase</keyword>
<comment type="cofactor">
    <cofactor evidence="1">
        <name>(6R)-5,10-methylene-5,6,7,8-tetrahydrofolate</name>
        <dbReference type="ChEBI" id="CHEBI:15636"/>
    </cofactor>
</comment>
<evidence type="ECO:0000256" key="1">
    <source>
        <dbReference type="ARBA" id="ARBA00001932"/>
    </source>
</evidence>
<dbReference type="EC" id="4.1.99.3" evidence="2"/>
<dbReference type="InterPro" id="IPR005101">
    <property type="entry name" value="Cryptochr/Photolyase_FAD-bd"/>
</dbReference>
<proteinExistence type="inferred from homology"/>
<comment type="catalytic activity">
    <reaction evidence="7">
        <text>cyclobutadipyrimidine (in DNA) = 2 pyrimidine residues (in DNA).</text>
        <dbReference type="EC" id="4.1.99.3"/>
    </reaction>
</comment>
<dbReference type="Proteomes" id="UP000034491">
    <property type="component" value="Unassembled WGS sequence"/>
</dbReference>
<keyword evidence="4 8" id="KW-0285">Flavoprotein</keyword>
<keyword evidence="5 8" id="KW-0274">FAD</keyword>
<dbReference type="InterPro" id="IPR006050">
    <property type="entry name" value="DNA_photolyase_N"/>
</dbReference>
<evidence type="ECO:0000313" key="12">
    <source>
        <dbReference type="EMBL" id="KKJ78673.1"/>
    </source>
</evidence>
<dbReference type="PRINTS" id="PR00147">
    <property type="entry name" value="DNAPHOTLYASE"/>
</dbReference>
<dbReference type="InterPro" id="IPR018394">
    <property type="entry name" value="DNA_photolyase_1_CS_C"/>
</dbReference>
<dbReference type="SUPFAM" id="SSF48173">
    <property type="entry name" value="Cryptochrome/photolyase FAD-binding domain"/>
    <property type="match status" value="1"/>
</dbReference>
<dbReference type="SUPFAM" id="SSF52425">
    <property type="entry name" value="Cryptochrome/photolyase, N-terminal domain"/>
    <property type="match status" value="1"/>
</dbReference>
<dbReference type="InterPro" id="IPR014729">
    <property type="entry name" value="Rossmann-like_a/b/a_fold"/>
</dbReference>
<dbReference type="InterPro" id="IPR036134">
    <property type="entry name" value="Crypto/Photolyase_FAD-like_sf"/>
</dbReference>
<dbReference type="GO" id="GO:0003904">
    <property type="term" value="F:deoxyribodipyrimidine photo-lyase activity"/>
    <property type="evidence" value="ECO:0007669"/>
    <property type="project" value="UniProtKB-EC"/>
</dbReference>
<dbReference type="InterPro" id="IPR002081">
    <property type="entry name" value="Cryptochrome/DNA_photolyase_1"/>
</dbReference>
<dbReference type="PROSITE" id="PS00394">
    <property type="entry name" value="DNA_PHOTOLYASES_1_1"/>
    <property type="match status" value="1"/>
</dbReference>
<dbReference type="Pfam" id="PF00875">
    <property type="entry name" value="DNA_photolyase"/>
    <property type="match status" value="1"/>
</dbReference>
<sequence length="471" mass="53638">MPSDTVSILWFRQDLRLEDNPALCAAVKSGQFYPVYILDDENAGDWAMGAASRVWLNSSLDKLNHSLAGKLSLYRGNAEKILPALAARLGAGAVYWNRCYEPWRIGRDTNIKKTLNDANVVVKSFNGSLLWEPWEVLKKDATPYKVFTPYFRACRAGTLPAKPVPVPKEITALKDDEALSLEDMGLLPKQKKWVAQMHSHWDVGEKAAQHALSDFISNGLDRYKKGRDYPSEKSVSRLSPHLHFGEISPNFVLDKILEQSAGENRDHFYSELAWREFSYYLLYHFPKLPDENFQPKFDGFNWFGSQADLKTWQRGMTGVPIVDAGMRELWQTGYMHNRVRMIVASFLTKNLGVHWREGARWFWDTLVDADLASNSASWQWVAGSGADAAPYFRIFNPVTQSKRFDENADYICTYVPELAKLPTRYIYAPWEAPVEVLESVGLKLGRDYPEPITSLKASREKALSMYKDLAG</sequence>
<comment type="similarity">
    <text evidence="10">Belongs to the DNA photolyase family.</text>
</comment>
<protein>
    <recommendedName>
        <fullName evidence="3">Deoxyribodipyrimidine photo-lyase</fullName>
        <ecNumber evidence="2">4.1.99.3</ecNumber>
    </recommendedName>
</protein>
<evidence type="ECO:0000256" key="7">
    <source>
        <dbReference type="ARBA" id="ARBA00033999"/>
    </source>
</evidence>
<dbReference type="Gene3D" id="1.10.579.10">
    <property type="entry name" value="DNA Cyclobutane Dipyrimidine Photolyase, subunit A, domain 3"/>
    <property type="match status" value="1"/>
</dbReference>
<evidence type="ECO:0000256" key="2">
    <source>
        <dbReference type="ARBA" id="ARBA00013149"/>
    </source>
</evidence>
<feature type="binding site" evidence="8">
    <location>
        <position position="268"/>
    </location>
    <ligand>
        <name>FAD</name>
        <dbReference type="ChEBI" id="CHEBI:57692"/>
    </ligand>
</feature>
<dbReference type="EMBL" id="LANI01000001">
    <property type="protein sequence ID" value="KKJ78673.1"/>
    <property type="molecule type" value="Genomic_DNA"/>
</dbReference>
<dbReference type="FunFam" id="1.10.579.10:FF:000003">
    <property type="entry name" value="Deoxyribodipyrimidine photo-lyase"/>
    <property type="match status" value="1"/>
</dbReference>
<evidence type="ECO:0000256" key="6">
    <source>
        <dbReference type="ARBA" id="ARBA00022991"/>
    </source>
</evidence>
<accession>A0A0M2RGJ7</accession>
<gene>
    <name evidence="12" type="ORF">WH95_00880</name>
</gene>
<evidence type="ECO:0000313" key="13">
    <source>
        <dbReference type="Proteomes" id="UP000034491"/>
    </source>
</evidence>
<evidence type="ECO:0000256" key="3">
    <source>
        <dbReference type="ARBA" id="ARBA00014046"/>
    </source>
</evidence>
<feature type="site" description="Electron transfer via tryptophanyl radical" evidence="9">
    <location>
        <position position="378"/>
    </location>
</feature>
<evidence type="ECO:0000259" key="11">
    <source>
        <dbReference type="PROSITE" id="PS51645"/>
    </source>
</evidence>
<dbReference type="RefSeq" id="WP_046501725.1">
    <property type="nucleotide sequence ID" value="NZ_LANI01000001.1"/>
</dbReference>
<dbReference type="GO" id="GO:0071949">
    <property type="term" value="F:FAD binding"/>
    <property type="evidence" value="ECO:0007669"/>
    <property type="project" value="TreeGrafter"/>
</dbReference>
<dbReference type="Pfam" id="PF03441">
    <property type="entry name" value="FAD_binding_7"/>
    <property type="match status" value="1"/>
</dbReference>
<comment type="cofactor">
    <cofactor evidence="8">
        <name>FAD</name>
        <dbReference type="ChEBI" id="CHEBI:57692"/>
    </cofactor>
    <text evidence="8">Binds 1 FAD per subunit.</text>
</comment>
<reference evidence="12 13" key="1">
    <citation type="submission" date="2015-03" db="EMBL/GenBank/DDBJ databases">
        <title>Genome sequence of Kiloniella sp. P1-1, isolated from the gut microflora of Pacific white shrimp, Penaeus vannamei.</title>
        <authorList>
            <person name="Shao Z."/>
            <person name="Wang L."/>
            <person name="Li X."/>
        </authorList>
    </citation>
    <scope>NUCLEOTIDE SEQUENCE [LARGE SCALE GENOMIC DNA]</scope>
    <source>
        <strain evidence="12 13">P1-1</strain>
    </source>
</reference>
<dbReference type="GO" id="GO:0009416">
    <property type="term" value="P:response to light stimulus"/>
    <property type="evidence" value="ECO:0007669"/>
    <property type="project" value="TreeGrafter"/>
</dbReference>
<keyword evidence="13" id="KW-1185">Reference proteome</keyword>
<dbReference type="InterPro" id="IPR036155">
    <property type="entry name" value="Crypto/Photolyase_N_sf"/>
</dbReference>
<dbReference type="AlphaFoldDB" id="A0A0M2RGJ7"/>
<evidence type="ECO:0000256" key="5">
    <source>
        <dbReference type="ARBA" id="ARBA00022827"/>
    </source>
</evidence>
<feature type="site" description="Electron transfer via tryptophanyl radical" evidence="9">
    <location>
        <position position="302"/>
    </location>
</feature>
<evidence type="ECO:0000256" key="9">
    <source>
        <dbReference type="PIRSR" id="PIRSR602081-2"/>
    </source>
</evidence>
<dbReference type="GO" id="GO:0003677">
    <property type="term" value="F:DNA binding"/>
    <property type="evidence" value="ECO:0007669"/>
    <property type="project" value="TreeGrafter"/>
</dbReference>
<organism evidence="12 13">
    <name type="scientific">Kiloniella litopenaei</name>
    <dbReference type="NCBI Taxonomy" id="1549748"/>
    <lineage>
        <taxon>Bacteria</taxon>
        <taxon>Pseudomonadati</taxon>
        <taxon>Pseudomonadota</taxon>
        <taxon>Alphaproteobacteria</taxon>
        <taxon>Rhodospirillales</taxon>
        <taxon>Kiloniellaceae</taxon>
        <taxon>Kiloniella</taxon>
    </lineage>
</organism>
<comment type="caution">
    <text evidence="12">The sequence shown here is derived from an EMBL/GenBank/DDBJ whole genome shotgun (WGS) entry which is preliminary data.</text>
</comment>
<evidence type="ECO:0000256" key="4">
    <source>
        <dbReference type="ARBA" id="ARBA00022630"/>
    </source>
</evidence>
<dbReference type="Gene3D" id="1.25.40.80">
    <property type="match status" value="1"/>
</dbReference>
<name>A0A0M2RGJ7_9PROT</name>
<feature type="binding site" evidence="8">
    <location>
        <begin position="368"/>
        <end position="370"/>
    </location>
    <ligand>
        <name>FAD</name>
        <dbReference type="ChEBI" id="CHEBI:57692"/>
    </ligand>
</feature>
<keyword evidence="6 10" id="KW-0157">Chromophore</keyword>
<dbReference type="GO" id="GO:0000719">
    <property type="term" value="P:photoreactive repair"/>
    <property type="evidence" value="ECO:0007669"/>
    <property type="project" value="UniProtKB-ARBA"/>
</dbReference>
<dbReference type="STRING" id="1549748.WH95_00880"/>
<dbReference type="PANTHER" id="PTHR11455">
    <property type="entry name" value="CRYPTOCHROME"/>
    <property type="match status" value="1"/>
</dbReference>
<dbReference type="Gene3D" id="3.40.50.620">
    <property type="entry name" value="HUPs"/>
    <property type="match status" value="1"/>
</dbReference>
<evidence type="ECO:0000256" key="8">
    <source>
        <dbReference type="PIRSR" id="PIRSR602081-1"/>
    </source>
</evidence>
<dbReference type="PANTHER" id="PTHR11455:SF9">
    <property type="entry name" value="CRYPTOCHROME CIRCADIAN CLOCK 5 ISOFORM X1"/>
    <property type="match status" value="1"/>
</dbReference>
<dbReference type="PROSITE" id="PS51645">
    <property type="entry name" value="PHR_CRY_ALPHA_BETA"/>
    <property type="match status" value="1"/>
</dbReference>
<feature type="site" description="Electron transfer via tryptophanyl radical" evidence="9">
    <location>
        <position position="355"/>
    </location>
</feature>
<dbReference type="PATRIC" id="fig|1549748.8.peg.185"/>
<feature type="domain" description="Photolyase/cryptochrome alpha/beta" evidence="11">
    <location>
        <begin position="5"/>
        <end position="130"/>
    </location>
</feature>